<reference evidence="1" key="1">
    <citation type="submission" date="2020-07" db="EMBL/GenBank/DDBJ databases">
        <authorList>
            <person name="Pettersson B.M.F."/>
            <person name="Behra P.R.K."/>
            <person name="Ramesh M."/>
            <person name="Das S."/>
            <person name="Dasgupta S."/>
            <person name="Kirsebom L.A."/>
        </authorList>
    </citation>
    <scope>NUCLEOTIDE SEQUENCE</scope>
    <source>
        <strain evidence="1">DSM 44838</strain>
    </source>
</reference>
<reference evidence="1" key="2">
    <citation type="journal article" date="2022" name="BMC Genomics">
        <title>Comparative genome analysis of mycobacteria focusing on tRNA and non-coding RNA.</title>
        <authorList>
            <person name="Behra P.R.K."/>
            <person name="Pettersson B.M.F."/>
            <person name="Ramesh M."/>
            <person name="Das S."/>
            <person name="Dasgupta S."/>
            <person name="Kirsebom L.A."/>
        </authorList>
    </citation>
    <scope>NUCLEOTIDE SEQUENCE</scope>
    <source>
        <strain evidence="1">DSM 44838</strain>
    </source>
</reference>
<dbReference type="AlphaFoldDB" id="A0A9X2Z8U6"/>
<dbReference type="EMBL" id="JACKVK010000013">
    <property type="protein sequence ID" value="MCV7424209.1"/>
    <property type="molecule type" value="Genomic_DNA"/>
</dbReference>
<dbReference type="Proteomes" id="UP001141629">
    <property type="component" value="Unassembled WGS sequence"/>
</dbReference>
<dbReference type="SUPFAM" id="SSF53756">
    <property type="entry name" value="UDP-Glycosyltransferase/glycogen phosphorylase"/>
    <property type="match status" value="1"/>
</dbReference>
<gene>
    <name evidence="1" type="ORF">H7K45_27000</name>
</gene>
<dbReference type="RefSeq" id="WP_263999187.1">
    <property type="nucleotide sequence ID" value="NZ_JACKVK010000013.1"/>
</dbReference>
<proteinExistence type="predicted"/>
<organism evidence="1 2">
    <name type="scientific">Mycobacterium yunnanensis</name>
    <dbReference type="NCBI Taxonomy" id="368477"/>
    <lineage>
        <taxon>Bacteria</taxon>
        <taxon>Bacillati</taxon>
        <taxon>Actinomycetota</taxon>
        <taxon>Actinomycetes</taxon>
        <taxon>Mycobacteriales</taxon>
        <taxon>Mycobacteriaceae</taxon>
        <taxon>Mycobacterium</taxon>
    </lineage>
</organism>
<name>A0A9X2Z8U6_9MYCO</name>
<comment type="caution">
    <text evidence="1">The sequence shown here is derived from an EMBL/GenBank/DDBJ whole genome shotgun (WGS) entry which is preliminary data.</text>
</comment>
<dbReference type="Gene3D" id="3.40.50.2000">
    <property type="entry name" value="Glycogen Phosphorylase B"/>
    <property type="match status" value="2"/>
</dbReference>
<sequence>MTVTHLVVGPTRHGVVTFASNLAASLDGLGGAVAVVRVGDWRDLDGSDIPRDGLHLNFTDRLFGASPSDAAHRVAGMARDASAAGRRVSVTLHDVPQPADGGNYPLRVQAYRDVCTAVHGVVVNSEHERSLLAESGIADPSAVMVVPLPLDVTSVGSRPAVEDCSVGVFGFLYPGKGHDEVLAAMADLPPSIDFVAVGEPSSGHDDLVAELAATAEGAGRRFSVTGYVADDALDGVLRRVTVPVAHHRHVSASGSINTWIAAGRRPLVPVNRYTREHAERNPGTLTPYPDTADGLRAALRHALEHPDATWIAPDAGSGSTTRAATALYARALSRWHDD</sequence>
<evidence type="ECO:0000313" key="1">
    <source>
        <dbReference type="EMBL" id="MCV7424209.1"/>
    </source>
</evidence>
<evidence type="ECO:0000313" key="2">
    <source>
        <dbReference type="Proteomes" id="UP001141629"/>
    </source>
</evidence>
<accession>A0A9X2Z8U6</accession>
<protein>
    <submittedName>
        <fullName evidence="1">Glycosyltransferase family 4 protein</fullName>
    </submittedName>
</protein>
<keyword evidence="2" id="KW-1185">Reference proteome</keyword>